<gene>
    <name evidence="1" type="ORF">QFC21_004354</name>
</gene>
<evidence type="ECO:0000313" key="2">
    <source>
        <dbReference type="Proteomes" id="UP001227268"/>
    </source>
</evidence>
<organism evidence="1 2">
    <name type="scientific">Naganishia friedmannii</name>
    <dbReference type="NCBI Taxonomy" id="89922"/>
    <lineage>
        <taxon>Eukaryota</taxon>
        <taxon>Fungi</taxon>
        <taxon>Dikarya</taxon>
        <taxon>Basidiomycota</taxon>
        <taxon>Agaricomycotina</taxon>
        <taxon>Tremellomycetes</taxon>
        <taxon>Filobasidiales</taxon>
        <taxon>Filobasidiaceae</taxon>
        <taxon>Naganishia</taxon>
    </lineage>
</organism>
<reference evidence="1" key="1">
    <citation type="submission" date="2023-04" db="EMBL/GenBank/DDBJ databases">
        <title>Draft Genome sequencing of Naganishia species isolated from polar environments using Oxford Nanopore Technology.</title>
        <authorList>
            <person name="Leo P."/>
            <person name="Venkateswaran K."/>
        </authorList>
    </citation>
    <scope>NUCLEOTIDE SEQUENCE</scope>
    <source>
        <strain evidence="1">MNA-CCFEE 5423</strain>
    </source>
</reference>
<protein>
    <submittedName>
        <fullName evidence="1">Uncharacterized protein</fullName>
    </submittedName>
</protein>
<accession>A0ACC2VHY7</accession>
<dbReference type="EMBL" id="JASBWT010000014">
    <property type="protein sequence ID" value="KAJ9098706.1"/>
    <property type="molecule type" value="Genomic_DNA"/>
</dbReference>
<comment type="caution">
    <text evidence="1">The sequence shown here is derived from an EMBL/GenBank/DDBJ whole genome shotgun (WGS) entry which is preliminary data.</text>
</comment>
<evidence type="ECO:0000313" key="1">
    <source>
        <dbReference type="EMBL" id="KAJ9098706.1"/>
    </source>
</evidence>
<proteinExistence type="predicted"/>
<keyword evidence="2" id="KW-1185">Reference proteome</keyword>
<name>A0ACC2VHY7_9TREE</name>
<sequence length="468" mass="51804">MSHPSNEAITSSLLSALLSLRATPPRIIQSPPTQPRRASVALIIRLKPSVGLEIPPQEYGTGSSIEEFFRLRGRHEQTDDSSHYTALRETWEEIGLDLADKEYLSVGRLDDREITTSLGKRLLMILSPFVFLQISPISPPADLQPAEVASLHWIPIATLIPPFPKAQWSNVQIDISSRLSPRNKLVRLILRGLVGNMNFGCVLLPDDPEVIADGFNPEFLEDRTAQGGGTIYGPDGRRQLRLWGLTLGMTLDLLAHLPQDGTIPVVRRMSLMEDEKERYDVPVGFEPRTPVTVTSSFEEKWLHGGVSTPTQGGHVPLPQVTGDTSGANGRQSVQAKDGKEKEMAGATWRVDHPATPSVRPKSVLSNRRGVGPGITSVFPRFSYPDVNFWIWVFGRRYRRVVRGWEASVSGPPRAADRRINWSGAALAAFYAAVRQALVVAIIIRALATAFALGGVGWWMYQHWYSTTL</sequence>
<dbReference type="Proteomes" id="UP001227268">
    <property type="component" value="Unassembled WGS sequence"/>
</dbReference>